<comment type="caution">
    <text evidence="1">The sequence shown here is derived from an EMBL/GenBank/DDBJ whole genome shotgun (WGS) entry which is preliminary data.</text>
</comment>
<organism evidence="1 2">
    <name type="scientific">Melia azedarach</name>
    <name type="common">Chinaberry tree</name>
    <dbReference type="NCBI Taxonomy" id="155640"/>
    <lineage>
        <taxon>Eukaryota</taxon>
        <taxon>Viridiplantae</taxon>
        <taxon>Streptophyta</taxon>
        <taxon>Embryophyta</taxon>
        <taxon>Tracheophyta</taxon>
        <taxon>Spermatophyta</taxon>
        <taxon>Magnoliopsida</taxon>
        <taxon>eudicotyledons</taxon>
        <taxon>Gunneridae</taxon>
        <taxon>Pentapetalae</taxon>
        <taxon>rosids</taxon>
        <taxon>malvids</taxon>
        <taxon>Sapindales</taxon>
        <taxon>Meliaceae</taxon>
        <taxon>Melia</taxon>
    </lineage>
</organism>
<sequence>MTTLFPISKPFLHVSGQFSLPVHASPSFKPSPKIRISISHNNNIKALSGVSTEPTTKVKDVITVKPTVVSSISLDDEIQDFLGQSLELEPISAGLDPKLQAWWTEIRTVGHADKKDEPWWPTLKTPDDLIQIITTMIWVTSGHHVAVNFGQYTFGGYFPNRPTMARDKMPTEDKTEEDWKFFVEKPELVLLHCFPSKIQAIKVMLILDTLSSHSPGEEYLGKHMEQPWAADPVIKLHLRGSAAG</sequence>
<evidence type="ECO:0000313" key="1">
    <source>
        <dbReference type="EMBL" id="KAJ4724169.1"/>
    </source>
</evidence>
<dbReference type="EMBL" id="CM051395">
    <property type="protein sequence ID" value="KAJ4724169.1"/>
    <property type="molecule type" value="Genomic_DNA"/>
</dbReference>
<reference evidence="1 2" key="1">
    <citation type="journal article" date="2023" name="Science">
        <title>Complex scaffold remodeling in plant triterpene biosynthesis.</title>
        <authorList>
            <person name="De La Pena R."/>
            <person name="Hodgson H."/>
            <person name="Liu J.C."/>
            <person name="Stephenson M.J."/>
            <person name="Martin A.C."/>
            <person name="Owen C."/>
            <person name="Harkess A."/>
            <person name="Leebens-Mack J."/>
            <person name="Jimenez L.E."/>
            <person name="Osbourn A."/>
            <person name="Sattely E.S."/>
        </authorList>
    </citation>
    <scope>NUCLEOTIDE SEQUENCE [LARGE SCALE GENOMIC DNA]</scope>
    <source>
        <strain evidence="2">cv. JPN11</strain>
        <tissue evidence="1">Leaf</tissue>
    </source>
</reference>
<gene>
    <name evidence="1" type="ORF">OWV82_003183</name>
</gene>
<accession>A0ACC1YMA2</accession>
<evidence type="ECO:0000313" key="2">
    <source>
        <dbReference type="Proteomes" id="UP001164539"/>
    </source>
</evidence>
<proteinExistence type="predicted"/>
<protein>
    <submittedName>
        <fullName evidence="1">Lipoxygenase</fullName>
    </submittedName>
</protein>
<name>A0ACC1YMA2_MELAZ</name>
<keyword evidence="2" id="KW-1185">Reference proteome</keyword>
<dbReference type="Proteomes" id="UP001164539">
    <property type="component" value="Chromosome 2"/>
</dbReference>